<dbReference type="FunFam" id="1.25.10.10:FF:000041">
    <property type="entry name" value="Serine/threonine protein phosphatase 2A regulatory subunit"/>
    <property type="match status" value="1"/>
</dbReference>
<accession>A0A6P8C830</accession>
<keyword evidence="4" id="KW-0963">Cytoplasm</keyword>
<dbReference type="AlphaFoldDB" id="A0A6P8C830"/>
<dbReference type="PANTHER" id="PTHR10257">
    <property type="entry name" value="SERINE/THREONINE PROTEIN PHOSPHATASE 2A PP2A REGULATORY SUBUNIT B"/>
    <property type="match status" value="1"/>
</dbReference>
<comment type="similarity">
    <text evidence="3">Belongs to the phosphatase 2A regulatory subunit B56 family.</text>
</comment>
<dbReference type="Gene3D" id="1.20.1250.20">
    <property type="entry name" value="MFS general substrate transporter like domains"/>
    <property type="match status" value="1"/>
</dbReference>
<organism evidence="10 11">
    <name type="scientific">Punica granatum</name>
    <name type="common">Pomegranate</name>
    <dbReference type="NCBI Taxonomy" id="22663"/>
    <lineage>
        <taxon>Eukaryota</taxon>
        <taxon>Viridiplantae</taxon>
        <taxon>Streptophyta</taxon>
        <taxon>Embryophyta</taxon>
        <taxon>Tracheophyta</taxon>
        <taxon>Spermatophyta</taxon>
        <taxon>Magnoliopsida</taxon>
        <taxon>eudicotyledons</taxon>
        <taxon>Gunneridae</taxon>
        <taxon>Pentapetalae</taxon>
        <taxon>rosids</taxon>
        <taxon>malvids</taxon>
        <taxon>Myrtales</taxon>
        <taxon>Lythraceae</taxon>
        <taxon>Punica</taxon>
    </lineage>
</organism>
<feature type="transmembrane region" description="Helical" evidence="9">
    <location>
        <begin position="108"/>
        <end position="129"/>
    </location>
</feature>
<dbReference type="GO" id="GO:0005737">
    <property type="term" value="C:cytoplasm"/>
    <property type="evidence" value="ECO:0007669"/>
    <property type="project" value="UniProtKB-SubCell"/>
</dbReference>
<evidence type="ECO:0000256" key="4">
    <source>
        <dbReference type="ARBA" id="ARBA00022490"/>
    </source>
</evidence>
<evidence type="ECO:0000256" key="5">
    <source>
        <dbReference type="ARBA" id="ARBA00022692"/>
    </source>
</evidence>
<evidence type="ECO:0000313" key="10">
    <source>
        <dbReference type="Proteomes" id="UP000515151"/>
    </source>
</evidence>
<keyword evidence="10" id="KW-1185">Reference proteome</keyword>
<dbReference type="GO" id="GO:0016020">
    <property type="term" value="C:membrane"/>
    <property type="evidence" value="ECO:0007669"/>
    <property type="project" value="UniProtKB-SubCell"/>
</dbReference>
<dbReference type="SUPFAM" id="SSF103473">
    <property type="entry name" value="MFS general substrate transporter"/>
    <property type="match status" value="1"/>
</dbReference>
<comment type="subcellular location">
    <subcellularLocation>
        <location evidence="2">Cytoplasm</location>
    </subcellularLocation>
    <subcellularLocation>
        <location evidence="1">Membrane</location>
        <topology evidence="1">Multi-pass membrane protein</topology>
    </subcellularLocation>
</comment>
<dbReference type="InterPro" id="IPR011989">
    <property type="entry name" value="ARM-like"/>
</dbReference>
<dbReference type="InterPro" id="IPR002554">
    <property type="entry name" value="PP2A_B56"/>
</dbReference>
<dbReference type="OrthoDB" id="8904098at2759"/>
<dbReference type="InterPro" id="IPR000109">
    <property type="entry name" value="POT_fam"/>
</dbReference>
<evidence type="ECO:0000256" key="3">
    <source>
        <dbReference type="ARBA" id="ARBA00009745"/>
    </source>
</evidence>
<keyword evidence="7 9" id="KW-0472">Membrane</keyword>
<feature type="transmembrane region" description="Helical" evidence="9">
    <location>
        <begin position="531"/>
        <end position="551"/>
    </location>
</feature>
<dbReference type="PANTHER" id="PTHR10257:SF119">
    <property type="entry name" value="SERINE_THREONINE PROTEIN PHOSPHATASE 2A 59 KDA REGULATORY SUBUNIT B' ZETA ISOFORM"/>
    <property type="match status" value="1"/>
</dbReference>
<feature type="transmembrane region" description="Helical" evidence="9">
    <location>
        <begin position="455"/>
        <end position="478"/>
    </location>
</feature>
<dbReference type="Proteomes" id="UP000515151">
    <property type="component" value="Chromosome 2"/>
</dbReference>
<feature type="transmembrane region" description="Helical" evidence="9">
    <location>
        <begin position="199"/>
        <end position="218"/>
    </location>
</feature>
<gene>
    <name evidence="11" type="primary">LOC116194031</name>
</gene>
<evidence type="ECO:0000256" key="2">
    <source>
        <dbReference type="ARBA" id="ARBA00004496"/>
    </source>
</evidence>
<name>A0A6P8C830_PUNGR</name>
<feature type="transmembrane region" description="Helical" evidence="9">
    <location>
        <begin position="414"/>
        <end position="435"/>
    </location>
</feature>
<proteinExistence type="inferred from homology"/>
<feature type="region of interest" description="Disordered" evidence="8">
    <location>
        <begin position="619"/>
        <end position="688"/>
    </location>
</feature>
<reference evidence="11" key="2">
    <citation type="submission" date="2025-08" db="UniProtKB">
        <authorList>
            <consortium name="RefSeq"/>
        </authorList>
    </citation>
    <scope>IDENTIFICATION</scope>
    <source>
        <tissue evidence="11">Leaf</tissue>
    </source>
</reference>
<dbReference type="GO" id="GO:0000159">
    <property type="term" value="C:protein phosphatase type 2A complex"/>
    <property type="evidence" value="ECO:0007669"/>
    <property type="project" value="InterPro"/>
</dbReference>
<evidence type="ECO:0000256" key="8">
    <source>
        <dbReference type="SAM" id="MobiDB-lite"/>
    </source>
</evidence>
<reference evidence="10" key="1">
    <citation type="journal article" date="2020" name="Plant Biotechnol. J.">
        <title>The pomegranate (Punica granatum L.) draft genome dissects genetic divergence between soft- and hard-seeded cultivars.</title>
        <authorList>
            <person name="Luo X."/>
            <person name="Li H."/>
            <person name="Wu Z."/>
            <person name="Yao W."/>
            <person name="Zhao P."/>
            <person name="Cao D."/>
            <person name="Yu H."/>
            <person name="Li K."/>
            <person name="Poudel K."/>
            <person name="Zhao D."/>
            <person name="Zhang F."/>
            <person name="Xia X."/>
            <person name="Chen L."/>
            <person name="Wang Q."/>
            <person name="Jing D."/>
            <person name="Cao S."/>
        </authorList>
    </citation>
    <scope>NUCLEOTIDE SEQUENCE [LARGE SCALE GENOMIC DNA]</scope>
    <source>
        <strain evidence="10">cv. Tunisia</strain>
    </source>
</reference>
<dbReference type="RefSeq" id="XP_031378614.1">
    <property type="nucleotide sequence ID" value="XM_031522754.1"/>
</dbReference>
<dbReference type="SUPFAM" id="SSF48371">
    <property type="entry name" value="ARM repeat"/>
    <property type="match status" value="1"/>
</dbReference>
<evidence type="ECO:0000313" key="11">
    <source>
        <dbReference type="RefSeq" id="XP_031378614.1"/>
    </source>
</evidence>
<sequence length="1147" mass="128587">MVLLGSQGEKGSLDDGSLVDYKGNHPVDKTKTGGWLAAGLILGTELSERICVMGISMNLVTYLVGDLHISSAKSATIVTNFMGTLNLLGLLGGFLADAKLGRYLTVSLFASVSALGVGLLTVATTIPSMRPPPCSDYRRLQHQCIEVNGHQLALLYAALYTIALGGGGIKSNVSGFGSDQFDSTDPKEEKAMIFFFNRFYFAISIGSLFAVIVLVYVQDNVGRGWGYGISAGTMVIAAVILLLGTRLYRFKKPQGSPLTVIWRVVFLAWKKRTRPHPAHHSFLNGSENARVLHTDRFRCLDKAAVLDEADSTKGSDRNPWLVSTVTEVEEVKMVIKLMPIWATCILFWTIYSQMTTFTIEQATVMNRTIGSFTVPAGSLSAFLFITILLFTSLNERLFVPLARKLTHTTQGLTSLQRVGVGLVFSVVAMAASAIIERQRRVIANEHGTKISAFWLVPQFFLVGAGEAFVYVGQLEFFIREAPERMKSMSTGLFLSAISMGFFISSLLVSLVDEVTHNSWLRSDLNKGRLNNFYWLLAVLGVLNFLIFLVFAMRHQYKVQHYAGNAEDEEFGIGEVVKGSKEMVRIGEEEEDKEKACAEGKEGAQFEFVDMIKQILGKIPRKPSKSSHSDDGLVNSHSPLNTSTGPNSTHNSRPASTSAKSLNSGSGAPHLGNGTVSKPSHGKKLSPVAGQVGPLLASGAYEALPSFRDVPSSERQNLFIRKLNMCCVVFDFNDPSKNLKEKDVKRQTLLELVDYISSVTSKFNEVTMQEITKMVALNLFRTFPSSNRDNNIADMFDPEEEEPTMEPAWPHIQIVYELLLRFVTSSETDARLAKRYIDHSFILRLLDLFDSEDQREREYLKTILHRIYGKFMVHRPFIRKAINNIFYRFIFETERHNGIAEMLEILGSIINGFALPLKEEHKLFLVRALIPLHKPKCVSMYHQQLSYCITQFVEKDFKLADSVIRGLLKYWPVINSSKEVMFLGELEEVLEATQAAEFQRCMVPLFRQIGRCLNSSHFQVAERALFLWNNDHIRDLIMQNRKVILSIIFPALEMNTRSHWNQAVQSLTLNVRKIFSDIDQALVDECLIRFQEDEVKEKEMRERRESMWKQLEDVAASKVVSNEAVLVSRFGSSIAIATSSKTRNSSGR</sequence>
<feature type="transmembrane region" description="Helical" evidence="9">
    <location>
        <begin position="371"/>
        <end position="393"/>
    </location>
</feature>
<evidence type="ECO:0000256" key="1">
    <source>
        <dbReference type="ARBA" id="ARBA00004141"/>
    </source>
</evidence>
<evidence type="ECO:0000256" key="6">
    <source>
        <dbReference type="ARBA" id="ARBA00022989"/>
    </source>
</evidence>
<feature type="compositionally biased region" description="Polar residues" evidence="8">
    <location>
        <begin position="634"/>
        <end position="665"/>
    </location>
</feature>
<dbReference type="Pfam" id="PF01603">
    <property type="entry name" value="B56"/>
    <property type="match status" value="1"/>
</dbReference>
<dbReference type="Pfam" id="PF00854">
    <property type="entry name" value="PTR2"/>
    <property type="match status" value="1"/>
</dbReference>
<dbReference type="GO" id="GO:0007165">
    <property type="term" value="P:signal transduction"/>
    <property type="evidence" value="ECO:0007669"/>
    <property type="project" value="InterPro"/>
</dbReference>
<dbReference type="InterPro" id="IPR016024">
    <property type="entry name" value="ARM-type_fold"/>
</dbReference>
<dbReference type="GeneID" id="116194031"/>
<dbReference type="GO" id="GO:0019888">
    <property type="term" value="F:protein phosphatase regulator activity"/>
    <property type="evidence" value="ECO:0007669"/>
    <property type="project" value="InterPro"/>
</dbReference>
<feature type="transmembrane region" description="Helical" evidence="9">
    <location>
        <begin position="77"/>
        <end position="96"/>
    </location>
</feature>
<keyword evidence="6 9" id="KW-1133">Transmembrane helix</keyword>
<dbReference type="GO" id="GO:0022857">
    <property type="term" value="F:transmembrane transporter activity"/>
    <property type="evidence" value="ECO:0007669"/>
    <property type="project" value="InterPro"/>
</dbReference>
<feature type="transmembrane region" description="Helical" evidence="9">
    <location>
        <begin position="224"/>
        <end position="244"/>
    </location>
</feature>
<dbReference type="Gene3D" id="1.25.10.10">
    <property type="entry name" value="Leucine-rich Repeat Variant"/>
    <property type="match status" value="1"/>
</dbReference>
<protein>
    <submittedName>
        <fullName evidence="11">Uncharacterized protein LOC116194031</fullName>
    </submittedName>
</protein>
<feature type="transmembrane region" description="Helical" evidence="9">
    <location>
        <begin position="490"/>
        <end position="511"/>
    </location>
</feature>
<evidence type="ECO:0000256" key="7">
    <source>
        <dbReference type="ARBA" id="ARBA00023136"/>
    </source>
</evidence>
<keyword evidence="5 9" id="KW-0812">Transmembrane</keyword>
<evidence type="ECO:0000256" key="9">
    <source>
        <dbReference type="SAM" id="Phobius"/>
    </source>
</evidence>
<dbReference type="InterPro" id="IPR036259">
    <property type="entry name" value="MFS_trans_sf"/>
</dbReference>